<proteinExistence type="predicted"/>
<evidence type="ECO:0000313" key="3">
    <source>
        <dbReference type="Proteomes" id="UP001156389"/>
    </source>
</evidence>
<dbReference type="RefSeq" id="WP_260217781.1">
    <property type="nucleotide sequence ID" value="NZ_JAJAGO010000004.1"/>
</dbReference>
<dbReference type="PANTHER" id="PTHR43792:SF16">
    <property type="entry name" value="N-ACETYLTRANSFERASE DOMAIN-CONTAINING PROTEIN"/>
    <property type="match status" value="1"/>
</dbReference>
<dbReference type="PROSITE" id="PS51186">
    <property type="entry name" value="GNAT"/>
    <property type="match status" value="1"/>
</dbReference>
<dbReference type="Proteomes" id="UP001156389">
    <property type="component" value="Unassembled WGS sequence"/>
</dbReference>
<protein>
    <submittedName>
        <fullName evidence="2">GNAT family N-acetyltransferase</fullName>
    </submittedName>
</protein>
<dbReference type="EMBL" id="JAJAGO010000004">
    <property type="protein sequence ID" value="MCT2590488.1"/>
    <property type="molecule type" value="Genomic_DNA"/>
</dbReference>
<keyword evidence="3" id="KW-1185">Reference proteome</keyword>
<evidence type="ECO:0000313" key="2">
    <source>
        <dbReference type="EMBL" id="MCT2590488.1"/>
    </source>
</evidence>
<dbReference type="InterPro" id="IPR000182">
    <property type="entry name" value="GNAT_dom"/>
</dbReference>
<evidence type="ECO:0000259" key="1">
    <source>
        <dbReference type="PROSITE" id="PS51186"/>
    </source>
</evidence>
<gene>
    <name evidence="2" type="ORF">LHJ74_11305</name>
</gene>
<dbReference type="InterPro" id="IPR016181">
    <property type="entry name" value="Acyl_CoA_acyltransferase"/>
</dbReference>
<reference evidence="2 3" key="1">
    <citation type="submission" date="2021-10" db="EMBL/GenBank/DDBJ databases">
        <title>Streptomyces gossypii sp. nov., isolated from soil collected from cotton field.</title>
        <authorList>
            <person name="Ge X."/>
            <person name="Chen X."/>
            <person name="Liu W."/>
        </authorList>
    </citation>
    <scope>NUCLEOTIDE SEQUENCE [LARGE SCALE GENOMIC DNA]</scope>
    <source>
        <strain evidence="2 3">N2-109</strain>
    </source>
</reference>
<accession>A0ABT2JRH4</accession>
<dbReference type="Gene3D" id="3.40.630.30">
    <property type="match status" value="1"/>
</dbReference>
<feature type="domain" description="N-acetyltransferase" evidence="1">
    <location>
        <begin position="12"/>
        <end position="192"/>
    </location>
</feature>
<organism evidence="2 3">
    <name type="scientific">Streptomyces gossypii</name>
    <dbReference type="NCBI Taxonomy" id="2883101"/>
    <lineage>
        <taxon>Bacteria</taxon>
        <taxon>Bacillati</taxon>
        <taxon>Actinomycetota</taxon>
        <taxon>Actinomycetes</taxon>
        <taxon>Kitasatosporales</taxon>
        <taxon>Streptomycetaceae</taxon>
        <taxon>Streptomyces</taxon>
    </lineage>
</organism>
<dbReference type="InterPro" id="IPR051531">
    <property type="entry name" value="N-acetyltransferase"/>
</dbReference>
<dbReference type="Pfam" id="PF13302">
    <property type="entry name" value="Acetyltransf_3"/>
    <property type="match status" value="1"/>
</dbReference>
<dbReference type="SUPFAM" id="SSF55729">
    <property type="entry name" value="Acyl-CoA N-acyltransferases (Nat)"/>
    <property type="match status" value="1"/>
</dbReference>
<sequence>MTFALDTPRLRLRHFAATEADAAELTELHNDPDVMRHLNGGQPVSPETVRGETLPRMLRSYPCMSSGTAEPFGGHPGFWAAEETAGTRTGRFLGWFEFRPLEEDSSEVVELGYRLHKSAWGRGYATEGSRALIRRGFTELGVQRVTANTMAVNTASRRVMEKSGLQLHRTFFPDWPDPLEGSEHGEVEYTLARADWLGTDPPPRTA</sequence>
<comment type="caution">
    <text evidence="2">The sequence shown here is derived from an EMBL/GenBank/DDBJ whole genome shotgun (WGS) entry which is preliminary data.</text>
</comment>
<name>A0ABT2JRH4_9ACTN</name>
<dbReference type="PANTHER" id="PTHR43792">
    <property type="entry name" value="GNAT FAMILY, PUTATIVE (AFU_ORTHOLOGUE AFUA_3G00765)-RELATED-RELATED"/>
    <property type="match status" value="1"/>
</dbReference>